<comment type="function">
    <text evidence="1 12">The M ring may be actively involved in energy transduction.</text>
</comment>
<dbReference type="InterPro" id="IPR006182">
    <property type="entry name" value="FliF_N_dom"/>
</dbReference>
<dbReference type="PANTHER" id="PTHR30046:SF0">
    <property type="entry name" value="FLAGELLAR M-RING PROTEIN"/>
    <property type="match status" value="1"/>
</dbReference>
<feature type="region of interest" description="Disordered" evidence="13">
    <location>
        <begin position="1"/>
        <end position="42"/>
    </location>
</feature>
<dbReference type="PRINTS" id="PR01009">
    <property type="entry name" value="FLGMRINGFLIF"/>
</dbReference>
<dbReference type="InterPro" id="IPR013556">
    <property type="entry name" value="Flag_M-ring_C"/>
</dbReference>
<evidence type="ECO:0000256" key="6">
    <source>
        <dbReference type="ARBA" id="ARBA00022475"/>
    </source>
</evidence>
<keyword evidence="6" id="KW-1003">Cell membrane</keyword>
<dbReference type="GO" id="GO:0005886">
    <property type="term" value="C:plasma membrane"/>
    <property type="evidence" value="ECO:0007669"/>
    <property type="project" value="UniProtKB-SubCell"/>
</dbReference>
<keyword evidence="9 14" id="KW-0472">Membrane</keyword>
<evidence type="ECO:0000256" key="7">
    <source>
        <dbReference type="ARBA" id="ARBA00022692"/>
    </source>
</evidence>
<evidence type="ECO:0000256" key="2">
    <source>
        <dbReference type="ARBA" id="ARBA00004117"/>
    </source>
</evidence>
<comment type="similarity">
    <text evidence="4 12">Belongs to the FliF family.</text>
</comment>
<gene>
    <name evidence="17" type="primary">fliF</name>
    <name evidence="17" type="ORF">NFC81_09835</name>
</gene>
<feature type="domain" description="Flagellar M-ring N-terminal" evidence="15">
    <location>
        <begin position="84"/>
        <end position="259"/>
    </location>
</feature>
<evidence type="ECO:0000256" key="3">
    <source>
        <dbReference type="ARBA" id="ARBA00004651"/>
    </source>
</evidence>
<dbReference type="RefSeq" id="WP_304994312.1">
    <property type="nucleotide sequence ID" value="NZ_CP101717.1"/>
</dbReference>
<keyword evidence="10 12" id="KW-0975">Bacterial flagellum</keyword>
<protein>
    <recommendedName>
        <fullName evidence="5 12">Flagellar M-ring protein</fullName>
    </recommendedName>
</protein>
<evidence type="ECO:0000256" key="8">
    <source>
        <dbReference type="ARBA" id="ARBA00022989"/>
    </source>
</evidence>
<feature type="transmembrane region" description="Helical" evidence="14">
    <location>
        <begin position="477"/>
        <end position="500"/>
    </location>
</feature>
<comment type="subcellular location">
    <subcellularLocation>
        <location evidence="2 12">Bacterial flagellum basal body</location>
    </subcellularLocation>
    <subcellularLocation>
        <location evidence="3">Cell membrane</location>
        <topology evidence="3">Multi-pass membrane protein</topology>
    </subcellularLocation>
</comment>
<dbReference type="PIRSF" id="PIRSF004862">
    <property type="entry name" value="FliF"/>
    <property type="match status" value="1"/>
</dbReference>
<name>A0AB38YCE3_9GAMM</name>
<dbReference type="EMBL" id="CP101717">
    <property type="protein sequence ID" value="WLD57026.1"/>
    <property type="molecule type" value="Genomic_DNA"/>
</dbReference>
<evidence type="ECO:0000259" key="15">
    <source>
        <dbReference type="Pfam" id="PF01514"/>
    </source>
</evidence>
<dbReference type="Pfam" id="PF08345">
    <property type="entry name" value="YscJ_FliF_C"/>
    <property type="match status" value="1"/>
</dbReference>
<evidence type="ECO:0000256" key="9">
    <source>
        <dbReference type="ARBA" id="ARBA00023136"/>
    </source>
</evidence>
<evidence type="ECO:0000256" key="12">
    <source>
        <dbReference type="PIRNR" id="PIRNR004862"/>
    </source>
</evidence>
<dbReference type="InterPro" id="IPR045851">
    <property type="entry name" value="AMP-bd_C_sf"/>
</dbReference>
<evidence type="ECO:0000256" key="14">
    <source>
        <dbReference type="SAM" id="Phobius"/>
    </source>
</evidence>
<feature type="compositionally biased region" description="Polar residues" evidence="13">
    <location>
        <begin position="9"/>
        <end position="35"/>
    </location>
</feature>
<feature type="domain" description="Flagellar M-ring C-terminal" evidence="16">
    <location>
        <begin position="292"/>
        <end position="461"/>
    </location>
</feature>
<keyword evidence="17" id="KW-0966">Cell projection</keyword>
<evidence type="ECO:0000256" key="1">
    <source>
        <dbReference type="ARBA" id="ARBA00003820"/>
    </source>
</evidence>
<dbReference type="Gene3D" id="3.30.300.30">
    <property type="match status" value="1"/>
</dbReference>
<comment type="subunit">
    <text evidence="11">The basal body constitutes a major portion of the flagellar organelle and consists of four rings (L,P,S, and M) mounted on a central rod. The M ring is integral to the inner membrane of the cell and may be connected to the flagellar rod via the S ring. The S (supramembrane ring) lies just distal to the M ring. The L and P rings lie in the outer membrane and the periplasmic space, respectively.</text>
</comment>
<evidence type="ECO:0000256" key="5">
    <source>
        <dbReference type="ARBA" id="ARBA00017949"/>
    </source>
</evidence>
<sequence>MENVPAAPASNQPPATTSQNTGGLDAQANASSVSDTGGFDVTPPKKVHPLIEGFQRLSMMRQLWMMVALAASIAIGLGVVLWSQGTNYRPLITSSENYEIREVIEVLSAARIDFTMDPSNGVILVKESQLHQARLEVARAGLSTDRTVGLELLNENSGLGTSQFMETARFRRALEGELARTVASLNQVRTARVHLAIPERSVFVRDNRRPTASVFVDLYAGAMLERDQVKAITNLVATSIPEMSAENVSIVDQRGRLLSDFERTNAEEETERQFEFSRRVEDNVSRRIQGILEPVIGHRGFKAEVSADVDFTRVELAEELFNPDLIALRSEQTIDETTVGQLQGGIPGALTNQPPGNAEVPEQVDENGNPINQPPTTSRAEATRNFEVDRTLSYTQNQVGRLRRLTVAVVVDDMRVPGPDGTMIRQAWTQDELNRLRILVQDAVGFDAARGDSVNVINTPFMAPEELVEDIPFWMEAWFWDFMKMVLAGIFVLILIFGVFKPALRSIMDQGGEELEDDAALDALDIDEEAIADDKVTLSMSDEYLLPGPSETFEKQLDALRGLIAEDPGRVSLVMKQWIMSDD</sequence>
<evidence type="ECO:0000256" key="4">
    <source>
        <dbReference type="ARBA" id="ARBA00007971"/>
    </source>
</evidence>
<feature type="compositionally biased region" description="Polar residues" evidence="13">
    <location>
        <begin position="369"/>
        <end position="380"/>
    </location>
</feature>
<evidence type="ECO:0000313" key="17">
    <source>
        <dbReference type="EMBL" id="WLD57026.1"/>
    </source>
</evidence>
<reference evidence="17" key="1">
    <citation type="submission" date="2022-07" db="EMBL/GenBank/DDBJ databases">
        <title>Complete genome sequence of Salinispirillum sp. LH10-3-1 capable of multiple carbohydrate inversion isolated from a soda lake.</title>
        <authorList>
            <person name="Liu J."/>
            <person name="Zhai Y."/>
            <person name="Zhang H."/>
            <person name="Yang H."/>
            <person name="Qu J."/>
            <person name="Li J."/>
        </authorList>
    </citation>
    <scope>NUCLEOTIDE SEQUENCE</scope>
    <source>
        <strain evidence="17">LH 10-3-1</strain>
    </source>
</reference>
<keyword evidence="17" id="KW-0282">Flagellum</keyword>
<accession>A0AB38YCE3</accession>
<dbReference type="InterPro" id="IPR000067">
    <property type="entry name" value="FlgMring_FliF"/>
</dbReference>
<feature type="transmembrane region" description="Helical" evidence="14">
    <location>
        <begin position="63"/>
        <end position="82"/>
    </location>
</feature>
<dbReference type="AlphaFoldDB" id="A0AB38YCE3"/>
<evidence type="ECO:0000256" key="11">
    <source>
        <dbReference type="ARBA" id="ARBA00025936"/>
    </source>
</evidence>
<evidence type="ECO:0000259" key="16">
    <source>
        <dbReference type="Pfam" id="PF08345"/>
    </source>
</evidence>
<feature type="region of interest" description="Disordered" evidence="13">
    <location>
        <begin position="345"/>
        <end position="381"/>
    </location>
</feature>
<evidence type="ECO:0000256" key="13">
    <source>
        <dbReference type="SAM" id="MobiDB-lite"/>
    </source>
</evidence>
<dbReference type="PANTHER" id="PTHR30046">
    <property type="entry name" value="FLAGELLAR M-RING PROTEIN"/>
    <property type="match status" value="1"/>
</dbReference>
<dbReference type="InterPro" id="IPR043427">
    <property type="entry name" value="YscJ/FliF"/>
</dbReference>
<keyword evidence="8 14" id="KW-1133">Transmembrane helix</keyword>
<dbReference type="GO" id="GO:0071973">
    <property type="term" value="P:bacterial-type flagellum-dependent cell motility"/>
    <property type="evidence" value="ECO:0007669"/>
    <property type="project" value="InterPro"/>
</dbReference>
<dbReference type="NCBIfam" id="TIGR00206">
    <property type="entry name" value="fliF"/>
    <property type="match status" value="1"/>
</dbReference>
<keyword evidence="7 14" id="KW-0812">Transmembrane</keyword>
<keyword evidence="17" id="KW-0969">Cilium</keyword>
<dbReference type="Pfam" id="PF01514">
    <property type="entry name" value="YscJ_FliF"/>
    <property type="match status" value="1"/>
</dbReference>
<dbReference type="GO" id="GO:0003774">
    <property type="term" value="F:cytoskeletal motor activity"/>
    <property type="evidence" value="ECO:0007669"/>
    <property type="project" value="InterPro"/>
</dbReference>
<organism evidence="17">
    <name type="scientific">Salinispirillum sp. LH 10-3-1</name>
    <dbReference type="NCBI Taxonomy" id="2952525"/>
    <lineage>
        <taxon>Bacteria</taxon>
        <taxon>Pseudomonadati</taxon>
        <taxon>Pseudomonadota</taxon>
        <taxon>Gammaproteobacteria</taxon>
        <taxon>Oceanospirillales</taxon>
        <taxon>Saccharospirillaceae</taxon>
        <taxon>Salinispirillum</taxon>
    </lineage>
</organism>
<proteinExistence type="inferred from homology"/>
<dbReference type="GO" id="GO:0009431">
    <property type="term" value="C:bacterial-type flagellum basal body, MS ring"/>
    <property type="evidence" value="ECO:0007669"/>
    <property type="project" value="InterPro"/>
</dbReference>
<evidence type="ECO:0000256" key="10">
    <source>
        <dbReference type="ARBA" id="ARBA00023143"/>
    </source>
</evidence>